<name>A0ABT2HP51_9MICC</name>
<feature type="region of interest" description="Disordered" evidence="1">
    <location>
        <begin position="56"/>
        <end position="109"/>
    </location>
</feature>
<keyword evidence="5" id="KW-1185">Reference proteome</keyword>
<dbReference type="PANTHER" id="PTHR34385:SF1">
    <property type="entry name" value="PEPTIDOGLYCAN L-ALANYL-D-GLUTAMATE ENDOPEPTIDASE CWLK"/>
    <property type="match status" value="1"/>
</dbReference>
<keyword evidence="2" id="KW-0812">Transmembrane</keyword>
<evidence type="ECO:0000256" key="1">
    <source>
        <dbReference type="SAM" id="MobiDB-lite"/>
    </source>
</evidence>
<accession>A0ABT2HP51</accession>
<evidence type="ECO:0000313" key="5">
    <source>
        <dbReference type="Proteomes" id="UP001205046"/>
    </source>
</evidence>
<sequence>MVESRGQALQRRRAVYRRRRAWAAVIAVVLLALLVFGLYAGLKTWGLLPSGQDAEESEAAELSGSNSDDDLASPAGSSAAAAEPEPEPTPEPEPEPERASDPSWDPDSIHVLVNRQNPFEPVDYAPTDLVVPDVPHYGPEAAMSLRQEPAAALEELIATGRQEGMALGLVSGYRSFDYQFQIYWARHAEVGTEATDLYMSRPGYSEHQTGLAADVISIENPDCMLGECFADTPEGQWVAENAHRFGFIIRYLEDMEHITGYPYEPWHLRYVGVETATEVFELGLTLEKYWEQPAAPDYDDAEPAYP</sequence>
<dbReference type="RefSeq" id="WP_260072603.1">
    <property type="nucleotide sequence ID" value="NZ_JALXMO010000005.1"/>
</dbReference>
<feature type="domain" description="D-alanyl-D-alanine carboxypeptidase-like core" evidence="3">
    <location>
        <begin position="144"/>
        <end position="272"/>
    </location>
</feature>
<dbReference type="EMBL" id="JALXMO010000005">
    <property type="protein sequence ID" value="MCT1606465.1"/>
    <property type="molecule type" value="Genomic_DNA"/>
</dbReference>
<evidence type="ECO:0000313" key="4">
    <source>
        <dbReference type="EMBL" id="MCT1606465.1"/>
    </source>
</evidence>
<dbReference type="PANTHER" id="PTHR34385">
    <property type="entry name" value="D-ALANYL-D-ALANINE CARBOXYPEPTIDASE"/>
    <property type="match status" value="1"/>
</dbReference>
<dbReference type="Pfam" id="PF02557">
    <property type="entry name" value="VanY"/>
    <property type="match status" value="1"/>
</dbReference>
<reference evidence="4 5" key="1">
    <citation type="submission" date="2022-04" db="EMBL/GenBank/DDBJ databases">
        <title>Human microbiome associated bacterial genomes.</title>
        <authorList>
            <person name="Sandstrom S."/>
            <person name="Salamzade R."/>
            <person name="Kalan L.R."/>
        </authorList>
    </citation>
    <scope>NUCLEOTIDE SEQUENCE [LARGE SCALE GENOMIC DNA]</scope>
    <source>
        <strain evidence="5">p3-SID767</strain>
    </source>
</reference>
<dbReference type="Gene3D" id="3.30.1380.10">
    <property type="match status" value="1"/>
</dbReference>
<evidence type="ECO:0000256" key="2">
    <source>
        <dbReference type="SAM" id="Phobius"/>
    </source>
</evidence>
<dbReference type="SUPFAM" id="SSF55166">
    <property type="entry name" value="Hedgehog/DD-peptidase"/>
    <property type="match status" value="1"/>
</dbReference>
<keyword evidence="2" id="KW-1133">Transmembrane helix</keyword>
<comment type="caution">
    <text evidence="4">The sequence shown here is derived from an EMBL/GenBank/DDBJ whole genome shotgun (WGS) entry which is preliminary data.</text>
</comment>
<feature type="compositionally biased region" description="Acidic residues" evidence="1">
    <location>
        <begin position="84"/>
        <end position="94"/>
    </location>
</feature>
<feature type="transmembrane region" description="Helical" evidence="2">
    <location>
        <begin position="21"/>
        <end position="42"/>
    </location>
</feature>
<dbReference type="Proteomes" id="UP001205046">
    <property type="component" value="Unassembled WGS sequence"/>
</dbReference>
<evidence type="ECO:0000259" key="3">
    <source>
        <dbReference type="Pfam" id="PF02557"/>
    </source>
</evidence>
<gene>
    <name evidence="4" type="ORF">M3B43_03815</name>
</gene>
<proteinExistence type="predicted"/>
<feature type="compositionally biased region" description="Low complexity" evidence="1">
    <location>
        <begin position="60"/>
        <end position="83"/>
    </location>
</feature>
<dbReference type="InterPro" id="IPR052179">
    <property type="entry name" value="DD-CPase-like"/>
</dbReference>
<keyword evidence="2" id="KW-0472">Membrane</keyword>
<protein>
    <submittedName>
        <fullName evidence="4">M15 family metallopeptidase</fullName>
    </submittedName>
</protein>
<dbReference type="CDD" id="cd14852">
    <property type="entry name" value="LD-carboxypeptidase"/>
    <property type="match status" value="1"/>
</dbReference>
<dbReference type="InterPro" id="IPR009045">
    <property type="entry name" value="Zn_M74/Hedgehog-like"/>
</dbReference>
<dbReference type="InterPro" id="IPR058193">
    <property type="entry name" value="VanY/YodJ_core_dom"/>
</dbReference>
<dbReference type="InterPro" id="IPR003709">
    <property type="entry name" value="VanY-like_core_dom"/>
</dbReference>
<organism evidence="4 5">
    <name type="scientific">Nesterenkonia massiliensis</name>
    <dbReference type="NCBI Taxonomy" id="1232429"/>
    <lineage>
        <taxon>Bacteria</taxon>
        <taxon>Bacillati</taxon>
        <taxon>Actinomycetota</taxon>
        <taxon>Actinomycetes</taxon>
        <taxon>Micrococcales</taxon>
        <taxon>Micrococcaceae</taxon>
        <taxon>Nesterenkonia</taxon>
    </lineage>
</organism>